<dbReference type="EMBL" id="PXYW01000029">
    <property type="protein sequence ID" value="PSR32941.1"/>
    <property type="molecule type" value="Genomic_DNA"/>
</dbReference>
<evidence type="ECO:0000259" key="16">
    <source>
        <dbReference type="Pfam" id="PF02875"/>
    </source>
</evidence>
<feature type="domain" description="Mur ligase N-terminal catalytic" evidence="15">
    <location>
        <begin position="3"/>
        <end position="101"/>
    </location>
</feature>
<dbReference type="GO" id="GO:0005524">
    <property type="term" value="F:ATP binding"/>
    <property type="evidence" value="ECO:0007669"/>
    <property type="project" value="UniProtKB-UniRule"/>
</dbReference>
<dbReference type="GO" id="GO:0008360">
    <property type="term" value="P:regulation of cell shape"/>
    <property type="evidence" value="ECO:0007669"/>
    <property type="project" value="UniProtKB-KW"/>
</dbReference>
<dbReference type="Gene3D" id="3.40.50.720">
    <property type="entry name" value="NAD(P)-binding Rossmann-like Domain"/>
    <property type="match status" value="1"/>
</dbReference>
<dbReference type="UniPathway" id="UPA00219"/>
<dbReference type="NCBIfam" id="TIGR01082">
    <property type="entry name" value="murC"/>
    <property type="match status" value="1"/>
</dbReference>
<keyword evidence="12 14" id="KW-0961">Cell wall biogenesis/degradation</keyword>
<dbReference type="Pfam" id="PF01225">
    <property type="entry name" value="Mur_ligase"/>
    <property type="match status" value="1"/>
</dbReference>
<dbReference type="SUPFAM" id="SSF51984">
    <property type="entry name" value="MurCD N-terminal domain"/>
    <property type="match status" value="1"/>
</dbReference>
<keyword evidence="9 14" id="KW-0133">Cell shape</keyword>
<dbReference type="GO" id="GO:0008763">
    <property type="term" value="F:UDP-N-acetylmuramate-L-alanine ligase activity"/>
    <property type="evidence" value="ECO:0007669"/>
    <property type="project" value="UniProtKB-UniRule"/>
</dbReference>
<dbReference type="InterPro" id="IPR013221">
    <property type="entry name" value="Mur_ligase_cen"/>
</dbReference>
<dbReference type="InterPro" id="IPR005758">
    <property type="entry name" value="UDP-N-AcMur_Ala_ligase_MurC"/>
</dbReference>
<keyword evidence="10 14" id="KW-0573">Peptidoglycan synthesis</keyword>
<evidence type="ECO:0000256" key="2">
    <source>
        <dbReference type="ARBA" id="ARBA00004752"/>
    </source>
</evidence>
<keyword evidence="4 14" id="KW-0963">Cytoplasm</keyword>
<evidence type="ECO:0000256" key="3">
    <source>
        <dbReference type="ARBA" id="ARBA00012211"/>
    </source>
</evidence>
<comment type="function">
    <text evidence="14">Cell wall formation.</text>
</comment>
<evidence type="ECO:0000256" key="13">
    <source>
        <dbReference type="ARBA" id="ARBA00047833"/>
    </source>
</evidence>
<keyword evidence="7 14" id="KW-0547">Nucleotide-binding</keyword>
<dbReference type="GO" id="GO:0071555">
    <property type="term" value="P:cell wall organization"/>
    <property type="evidence" value="ECO:0007669"/>
    <property type="project" value="UniProtKB-KW"/>
</dbReference>
<keyword evidence="11 14" id="KW-0131">Cell cycle</keyword>
<dbReference type="GO" id="GO:0005737">
    <property type="term" value="C:cytoplasm"/>
    <property type="evidence" value="ECO:0007669"/>
    <property type="project" value="UniProtKB-SubCell"/>
</dbReference>
<comment type="catalytic activity">
    <reaction evidence="13 14">
        <text>UDP-N-acetyl-alpha-D-muramate + L-alanine + ATP = UDP-N-acetyl-alpha-D-muramoyl-L-alanine + ADP + phosphate + H(+)</text>
        <dbReference type="Rhea" id="RHEA:23372"/>
        <dbReference type="ChEBI" id="CHEBI:15378"/>
        <dbReference type="ChEBI" id="CHEBI:30616"/>
        <dbReference type="ChEBI" id="CHEBI:43474"/>
        <dbReference type="ChEBI" id="CHEBI:57972"/>
        <dbReference type="ChEBI" id="CHEBI:70757"/>
        <dbReference type="ChEBI" id="CHEBI:83898"/>
        <dbReference type="ChEBI" id="CHEBI:456216"/>
        <dbReference type="EC" id="6.3.2.8"/>
    </reaction>
</comment>
<evidence type="ECO:0000313" key="18">
    <source>
        <dbReference type="EMBL" id="PSR32941.1"/>
    </source>
</evidence>
<dbReference type="GO" id="GO:0051301">
    <property type="term" value="P:cell division"/>
    <property type="evidence" value="ECO:0007669"/>
    <property type="project" value="UniProtKB-KW"/>
</dbReference>
<feature type="binding site" evidence="14">
    <location>
        <begin position="108"/>
        <end position="114"/>
    </location>
    <ligand>
        <name>ATP</name>
        <dbReference type="ChEBI" id="CHEBI:30616"/>
    </ligand>
</feature>
<dbReference type="SUPFAM" id="SSF53623">
    <property type="entry name" value="MurD-like peptide ligases, catalytic domain"/>
    <property type="match status" value="1"/>
</dbReference>
<evidence type="ECO:0000256" key="1">
    <source>
        <dbReference type="ARBA" id="ARBA00004496"/>
    </source>
</evidence>
<dbReference type="GO" id="GO:0009252">
    <property type="term" value="P:peptidoglycan biosynthetic process"/>
    <property type="evidence" value="ECO:0007669"/>
    <property type="project" value="UniProtKB-UniRule"/>
</dbReference>
<keyword evidence="6 14" id="KW-0132">Cell division</keyword>
<dbReference type="AlphaFoldDB" id="A0A2T2XEK9"/>
<reference evidence="18 19" key="1">
    <citation type="journal article" date="2014" name="BMC Genomics">
        <title>Comparison of environmental and isolate Sulfobacillus genomes reveals diverse carbon, sulfur, nitrogen, and hydrogen metabolisms.</title>
        <authorList>
            <person name="Justice N.B."/>
            <person name="Norman A."/>
            <person name="Brown C.T."/>
            <person name="Singh A."/>
            <person name="Thomas B.C."/>
            <person name="Banfield J.F."/>
        </authorList>
    </citation>
    <scope>NUCLEOTIDE SEQUENCE [LARGE SCALE GENOMIC DNA]</scope>
    <source>
        <strain evidence="18">AMDSBA4</strain>
    </source>
</reference>
<evidence type="ECO:0000256" key="8">
    <source>
        <dbReference type="ARBA" id="ARBA00022840"/>
    </source>
</evidence>
<comment type="caution">
    <text evidence="18">The sequence shown here is derived from an EMBL/GenBank/DDBJ whole genome shotgun (WGS) entry which is preliminary data.</text>
</comment>
<sequence length="454" mass="49734">MQHVHFIGVGGYSMSGLALLLHRQGYQVTGSDVKRSSRTERLESDGIAVFYGHRAELVQNADIVVYNTDVPDDNPERQAALAQHLRVIHRSELLAEALEPYRAITVSGTHGKTTTTSMIGTILQQNHLDPTILVGGEVPQFDGNLRVGHGPYAVAEADESDGTFLRYHPVIAVATNVEPEHLDHYGGEFDNLKDAFRTYVSAVPEDGLAVLGVDNAVLLEMSRSLTVPWMGYGLNEAAQVRATEIEMLPNRTEFTVLVSGKAVGRGSLSVPGLHNVTNALGAITATHGVGVPYAEALDSLRQFTNAARRFQVLLSSPVRVVDDYAHHPTEIRSTLKAARQVSSHRVIALFQPQRYIRTKNLWDQFIDAFGDADVLYLTDIYSPPGEAPISGVTSQALAEQIRARHGGVVHFYATMEETVEPILRELNPGDTFITMGAGNVYLVAQRIVEQIQRQ</sequence>
<evidence type="ECO:0000313" key="19">
    <source>
        <dbReference type="Proteomes" id="UP000242972"/>
    </source>
</evidence>
<dbReference type="EC" id="6.3.2.8" evidence="3 14"/>
<evidence type="ECO:0000256" key="11">
    <source>
        <dbReference type="ARBA" id="ARBA00023306"/>
    </source>
</evidence>
<comment type="similarity">
    <text evidence="14">Belongs to the MurCDEF family.</text>
</comment>
<protein>
    <recommendedName>
        <fullName evidence="3 14">UDP-N-acetylmuramate--L-alanine ligase</fullName>
        <ecNumber evidence="3 14">6.3.2.8</ecNumber>
    </recommendedName>
    <alternativeName>
        <fullName evidence="14">UDP-N-acetylmuramoyl-L-alanine synthetase</fullName>
    </alternativeName>
</protein>
<dbReference type="PANTHER" id="PTHR43445:SF3">
    <property type="entry name" value="UDP-N-ACETYLMURAMATE--L-ALANINE LIGASE"/>
    <property type="match status" value="1"/>
</dbReference>
<dbReference type="InterPro" id="IPR036565">
    <property type="entry name" value="Mur-like_cat_sf"/>
</dbReference>
<dbReference type="Pfam" id="PF02875">
    <property type="entry name" value="Mur_ligase_C"/>
    <property type="match status" value="1"/>
</dbReference>
<proteinExistence type="inferred from homology"/>
<name>A0A2T2XEK9_9FIRM</name>
<accession>A0A2T2XEK9</accession>
<dbReference type="Gene3D" id="3.40.1190.10">
    <property type="entry name" value="Mur-like, catalytic domain"/>
    <property type="match status" value="1"/>
</dbReference>
<gene>
    <name evidence="14" type="primary">murC</name>
    <name evidence="18" type="ORF">C7B46_11835</name>
</gene>
<dbReference type="PANTHER" id="PTHR43445">
    <property type="entry name" value="UDP-N-ACETYLMURAMATE--L-ALANINE LIGASE-RELATED"/>
    <property type="match status" value="1"/>
</dbReference>
<dbReference type="InterPro" id="IPR050061">
    <property type="entry name" value="MurCDEF_pg_biosynth"/>
</dbReference>
<dbReference type="Proteomes" id="UP000242972">
    <property type="component" value="Unassembled WGS sequence"/>
</dbReference>
<dbReference type="InterPro" id="IPR004101">
    <property type="entry name" value="Mur_ligase_C"/>
</dbReference>
<comment type="pathway">
    <text evidence="2 14">Cell wall biogenesis; peptidoglycan biosynthesis.</text>
</comment>
<organism evidence="18 19">
    <name type="scientific">Sulfobacillus benefaciens</name>
    <dbReference type="NCBI Taxonomy" id="453960"/>
    <lineage>
        <taxon>Bacteria</taxon>
        <taxon>Bacillati</taxon>
        <taxon>Bacillota</taxon>
        <taxon>Clostridia</taxon>
        <taxon>Eubacteriales</taxon>
        <taxon>Clostridiales Family XVII. Incertae Sedis</taxon>
        <taxon>Sulfobacillus</taxon>
    </lineage>
</organism>
<evidence type="ECO:0000259" key="15">
    <source>
        <dbReference type="Pfam" id="PF01225"/>
    </source>
</evidence>
<evidence type="ECO:0000256" key="12">
    <source>
        <dbReference type="ARBA" id="ARBA00023316"/>
    </source>
</evidence>
<feature type="domain" description="Mur ligase central" evidence="17">
    <location>
        <begin position="106"/>
        <end position="285"/>
    </location>
</feature>
<dbReference type="InterPro" id="IPR000713">
    <property type="entry name" value="Mur_ligase_N"/>
</dbReference>
<feature type="domain" description="Mur ligase C-terminal" evidence="16">
    <location>
        <begin position="308"/>
        <end position="438"/>
    </location>
</feature>
<evidence type="ECO:0000256" key="9">
    <source>
        <dbReference type="ARBA" id="ARBA00022960"/>
    </source>
</evidence>
<evidence type="ECO:0000256" key="14">
    <source>
        <dbReference type="HAMAP-Rule" id="MF_00046"/>
    </source>
</evidence>
<evidence type="ECO:0000256" key="5">
    <source>
        <dbReference type="ARBA" id="ARBA00022598"/>
    </source>
</evidence>
<comment type="subcellular location">
    <subcellularLocation>
        <location evidence="1 14">Cytoplasm</location>
    </subcellularLocation>
</comment>
<dbReference type="HAMAP" id="MF_00046">
    <property type="entry name" value="MurC"/>
    <property type="match status" value="1"/>
</dbReference>
<evidence type="ECO:0000256" key="6">
    <source>
        <dbReference type="ARBA" id="ARBA00022618"/>
    </source>
</evidence>
<dbReference type="Pfam" id="PF08245">
    <property type="entry name" value="Mur_ligase_M"/>
    <property type="match status" value="1"/>
</dbReference>
<evidence type="ECO:0000256" key="4">
    <source>
        <dbReference type="ARBA" id="ARBA00022490"/>
    </source>
</evidence>
<dbReference type="Gene3D" id="3.90.190.20">
    <property type="entry name" value="Mur ligase, C-terminal domain"/>
    <property type="match status" value="1"/>
</dbReference>
<keyword evidence="5 14" id="KW-0436">Ligase</keyword>
<dbReference type="SUPFAM" id="SSF53244">
    <property type="entry name" value="MurD-like peptide ligases, peptide-binding domain"/>
    <property type="match status" value="1"/>
</dbReference>
<evidence type="ECO:0000259" key="17">
    <source>
        <dbReference type="Pfam" id="PF08245"/>
    </source>
</evidence>
<keyword evidence="8 14" id="KW-0067">ATP-binding</keyword>
<evidence type="ECO:0000256" key="7">
    <source>
        <dbReference type="ARBA" id="ARBA00022741"/>
    </source>
</evidence>
<dbReference type="InterPro" id="IPR036615">
    <property type="entry name" value="Mur_ligase_C_dom_sf"/>
</dbReference>
<evidence type="ECO:0000256" key="10">
    <source>
        <dbReference type="ARBA" id="ARBA00022984"/>
    </source>
</evidence>